<dbReference type="SUPFAM" id="SSF47413">
    <property type="entry name" value="lambda repressor-like DNA-binding domains"/>
    <property type="match status" value="2"/>
</dbReference>
<dbReference type="GO" id="GO:0003677">
    <property type="term" value="F:DNA binding"/>
    <property type="evidence" value="ECO:0007669"/>
    <property type="project" value="InterPro"/>
</dbReference>
<organism evidence="2 3">
    <name type="scientific">Saccharospirillum salsuginis</name>
    <dbReference type="NCBI Taxonomy" id="418750"/>
    <lineage>
        <taxon>Bacteria</taxon>
        <taxon>Pseudomonadati</taxon>
        <taxon>Pseudomonadota</taxon>
        <taxon>Gammaproteobacteria</taxon>
        <taxon>Oceanospirillales</taxon>
        <taxon>Saccharospirillaceae</taxon>
        <taxon>Saccharospirillum</taxon>
    </lineage>
</organism>
<evidence type="ECO:0000259" key="1">
    <source>
        <dbReference type="PROSITE" id="PS50943"/>
    </source>
</evidence>
<name>A0A918KQL4_9GAMM</name>
<gene>
    <name evidence="2" type="ORF">GCM10007392_41540</name>
</gene>
<reference evidence="2" key="1">
    <citation type="journal article" date="2014" name="Int. J. Syst. Evol. Microbiol.">
        <title>Complete genome sequence of Corynebacterium casei LMG S-19264T (=DSM 44701T), isolated from a smear-ripened cheese.</title>
        <authorList>
            <consortium name="US DOE Joint Genome Institute (JGI-PGF)"/>
            <person name="Walter F."/>
            <person name="Albersmeier A."/>
            <person name="Kalinowski J."/>
            <person name="Ruckert C."/>
        </authorList>
    </citation>
    <scope>NUCLEOTIDE SEQUENCE</scope>
    <source>
        <strain evidence="2">KCTC 22169</strain>
    </source>
</reference>
<dbReference type="PROSITE" id="PS50943">
    <property type="entry name" value="HTH_CROC1"/>
    <property type="match status" value="1"/>
</dbReference>
<reference evidence="2" key="2">
    <citation type="submission" date="2020-09" db="EMBL/GenBank/DDBJ databases">
        <authorList>
            <person name="Sun Q."/>
            <person name="Kim S."/>
        </authorList>
    </citation>
    <scope>NUCLEOTIDE SEQUENCE</scope>
    <source>
        <strain evidence="2">KCTC 22169</strain>
    </source>
</reference>
<comment type="caution">
    <text evidence="2">The sequence shown here is derived from an EMBL/GenBank/DDBJ whole genome shotgun (WGS) entry which is preliminary data.</text>
</comment>
<feature type="domain" description="HTH cro/C1-type" evidence="1">
    <location>
        <begin position="56"/>
        <end position="110"/>
    </location>
</feature>
<keyword evidence="3" id="KW-1185">Reference proteome</keyword>
<accession>A0A918KQL4</accession>
<evidence type="ECO:0000313" key="2">
    <source>
        <dbReference type="EMBL" id="GGX69634.1"/>
    </source>
</evidence>
<dbReference type="AlphaFoldDB" id="A0A918KQL4"/>
<proteinExistence type="predicted"/>
<dbReference type="InterPro" id="IPR010982">
    <property type="entry name" value="Lambda_DNA-bd_dom_sf"/>
</dbReference>
<dbReference type="CDD" id="cd00093">
    <property type="entry name" value="HTH_XRE"/>
    <property type="match status" value="2"/>
</dbReference>
<evidence type="ECO:0000313" key="3">
    <source>
        <dbReference type="Proteomes" id="UP000626148"/>
    </source>
</evidence>
<sequence length="298" mass="34205">MTLDDDTVTKVTKLTREIVMFVPHPSPTEVFSSQEAATPDFNVIEQGLAEQVGQNLRVVRSRLGFSQQLLAERIGVSLSQYRKYESGKDLPRLHSALLWSIETGIPTHWLFSGTGYQRWLNVPFRPAWIPILSFANDAPDWALQSLQAALTGMLGCYEETEPLHSLLDDRKNISRQIFQEEYYQAVSEKLRLFRVRLGMSQDDAARVMGISTEAFRRYETPTRCTHFSINMIMRFWVATETNPIELSSDTPVFKYRLKQRRNFGILLPLLEQLSREQLDQLNTLLDVVMGMAGDKRAD</sequence>
<protein>
    <recommendedName>
        <fullName evidence="1">HTH cro/C1-type domain-containing protein</fullName>
    </recommendedName>
</protein>
<dbReference type="EMBL" id="BMXR01000013">
    <property type="protein sequence ID" value="GGX69634.1"/>
    <property type="molecule type" value="Genomic_DNA"/>
</dbReference>
<dbReference type="SMART" id="SM00530">
    <property type="entry name" value="HTH_XRE"/>
    <property type="match status" value="2"/>
</dbReference>
<dbReference type="Pfam" id="PF01381">
    <property type="entry name" value="HTH_3"/>
    <property type="match status" value="1"/>
</dbReference>
<dbReference type="Proteomes" id="UP000626148">
    <property type="component" value="Unassembled WGS sequence"/>
</dbReference>
<dbReference type="InterPro" id="IPR001387">
    <property type="entry name" value="Cro/C1-type_HTH"/>
</dbReference>
<dbReference type="Gene3D" id="1.10.260.40">
    <property type="entry name" value="lambda repressor-like DNA-binding domains"/>
    <property type="match status" value="2"/>
</dbReference>